<dbReference type="OrthoDB" id="6117597at2759"/>
<organism evidence="1 2">
    <name type="scientific">Trichonephila clavata</name>
    <name type="common">Joro spider</name>
    <name type="synonym">Nephila clavata</name>
    <dbReference type="NCBI Taxonomy" id="2740835"/>
    <lineage>
        <taxon>Eukaryota</taxon>
        <taxon>Metazoa</taxon>
        <taxon>Ecdysozoa</taxon>
        <taxon>Arthropoda</taxon>
        <taxon>Chelicerata</taxon>
        <taxon>Arachnida</taxon>
        <taxon>Araneae</taxon>
        <taxon>Araneomorphae</taxon>
        <taxon>Entelegynae</taxon>
        <taxon>Araneoidea</taxon>
        <taxon>Nephilidae</taxon>
        <taxon>Trichonephila</taxon>
    </lineage>
</organism>
<comment type="caution">
    <text evidence="1">The sequence shown here is derived from an EMBL/GenBank/DDBJ whole genome shotgun (WGS) entry which is preliminary data.</text>
</comment>
<dbReference type="Proteomes" id="UP000887116">
    <property type="component" value="Unassembled WGS sequence"/>
</dbReference>
<reference evidence="1" key="1">
    <citation type="submission" date="2020-07" db="EMBL/GenBank/DDBJ databases">
        <title>Multicomponent nature underlies the extraordinary mechanical properties of spider dragline silk.</title>
        <authorList>
            <person name="Kono N."/>
            <person name="Nakamura H."/>
            <person name="Mori M."/>
            <person name="Yoshida Y."/>
            <person name="Ohtoshi R."/>
            <person name="Malay A.D."/>
            <person name="Moran D.A.P."/>
            <person name="Tomita M."/>
            <person name="Numata K."/>
            <person name="Arakawa K."/>
        </authorList>
    </citation>
    <scope>NUCLEOTIDE SEQUENCE</scope>
</reference>
<name>A0A8X6FXN3_TRICU</name>
<evidence type="ECO:0000313" key="1">
    <source>
        <dbReference type="EMBL" id="GFQ91597.1"/>
    </source>
</evidence>
<sequence length="98" mass="11031">MPEKMPVPKTFKELSEMVSTGKYKFLIPKESIGGDLLLGSGIDYLVKLGEAIKKNDWKYSYTENIENLFVDTTAILIPTAGLKGTLWISSVYQRKSVR</sequence>
<accession>A0A8X6FXN3</accession>
<keyword evidence="2" id="KW-1185">Reference proteome</keyword>
<gene>
    <name evidence="1" type="ORF">TNCT_210881</name>
</gene>
<dbReference type="EMBL" id="BMAO01023882">
    <property type="protein sequence ID" value="GFQ91597.1"/>
    <property type="molecule type" value="Genomic_DNA"/>
</dbReference>
<evidence type="ECO:0000313" key="2">
    <source>
        <dbReference type="Proteomes" id="UP000887116"/>
    </source>
</evidence>
<proteinExistence type="predicted"/>
<protein>
    <submittedName>
        <fullName evidence="1">Uncharacterized protein</fullName>
    </submittedName>
</protein>
<dbReference type="AlphaFoldDB" id="A0A8X6FXN3"/>